<dbReference type="EMBL" id="JBBXMP010000205">
    <property type="protein sequence ID" value="KAL0059812.1"/>
    <property type="molecule type" value="Genomic_DNA"/>
</dbReference>
<evidence type="ECO:0000313" key="1">
    <source>
        <dbReference type="EMBL" id="KAL0059812.1"/>
    </source>
</evidence>
<protein>
    <recommendedName>
        <fullName evidence="3">F-box domain-containing protein</fullName>
    </recommendedName>
</protein>
<dbReference type="Proteomes" id="UP001437256">
    <property type="component" value="Unassembled WGS sequence"/>
</dbReference>
<name>A0ABR2ZEY9_9AGAR</name>
<sequence>MPLRGTVFYDPSANGLVQVESQPLILSHVCSRWQALARCMPELWASLAIMRPDNEIFEYHAFKTLLRDLSFDIPLPIKLRPQIEFSLDTSTRPGSSLKTVSHRITSFHIPSLQVAGWESVAFGIYRAGQGNHQRYSLPMLETLAFRTLDANTFNYRGLKLLLENTHTPKLKELQVYQHDFRSPTTFTREFTTIPYTQLCSLTLEAYGHIDLHHILSSCPALVSLTIALAETGTRSDHPISTTPLSEWHTLPTARSPIFLPKLRILSITFSPNHGGYVTVLPLFTIVTYPSLESLTLACSTKHIHNTPPHSEFWDTILASFIYGTNKKPVCLELEQVHITDSSLRKLLTLCAPTLEGLSLRNSGIFDGMSTKSLGSEVWTCLQDLGHPEVDFLPLLRTLRVSVTVGTCWREILPVIGEAVISRRASLESVVLEMPDSVLKRTSRDLAEFRTAQKKGKVAIKVLGYPSGKIYVGYEDQQTPSPPVETKPGRQTKIQTNTVSFKLAQKIRNR</sequence>
<dbReference type="InterPro" id="IPR032675">
    <property type="entry name" value="LRR_dom_sf"/>
</dbReference>
<organism evidence="1 2">
    <name type="scientific">Marasmius tenuissimus</name>
    <dbReference type="NCBI Taxonomy" id="585030"/>
    <lineage>
        <taxon>Eukaryota</taxon>
        <taxon>Fungi</taxon>
        <taxon>Dikarya</taxon>
        <taxon>Basidiomycota</taxon>
        <taxon>Agaricomycotina</taxon>
        <taxon>Agaricomycetes</taxon>
        <taxon>Agaricomycetidae</taxon>
        <taxon>Agaricales</taxon>
        <taxon>Marasmiineae</taxon>
        <taxon>Marasmiaceae</taxon>
        <taxon>Marasmius</taxon>
    </lineage>
</organism>
<accession>A0ABR2ZEY9</accession>
<proteinExistence type="predicted"/>
<reference evidence="1 2" key="1">
    <citation type="submission" date="2024-05" db="EMBL/GenBank/DDBJ databases">
        <title>A draft genome resource for the thread blight pathogen Marasmius tenuissimus strain MS-2.</title>
        <authorList>
            <person name="Yulfo-Soto G.E."/>
            <person name="Baruah I.K."/>
            <person name="Amoako-Attah I."/>
            <person name="Bukari Y."/>
            <person name="Meinhardt L.W."/>
            <person name="Bailey B.A."/>
            <person name="Cohen S.P."/>
        </authorList>
    </citation>
    <scope>NUCLEOTIDE SEQUENCE [LARGE SCALE GENOMIC DNA]</scope>
    <source>
        <strain evidence="1 2">MS-2</strain>
    </source>
</reference>
<dbReference type="SUPFAM" id="SSF52047">
    <property type="entry name" value="RNI-like"/>
    <property type="match status" value="1"/>
</dbReference>
<evidence type="ECO:0008006" key="3">
    <source>
        <dbReference type="Google" id="ProtNLM"/>
    </source>
</evidence>
<gene>
    <name evidence="1" type="ORF">AAF712_013407</name>
</gene>
<dbReference type="Gene3D" id="3.80.10.10">
    <property type="entry name" value="Ribonuclease Inhibitor"/>
    <property type="match status" value="1"/>
</dbReference>
<keyword evidence="2" id="KW-1185">Reference proteome</keyword>
<evidence type="ECO:0000313" key="2">
    <source>
        <dbReference type="Proteomes" id="UP001437256"/>
    </source>
</evidence>
<comment type="caution">
    <text evidence="1">The sequence shown here is derived from an EMBL/GenBank/DDBJ whole genome shotgun (WGS) entry which is preliminary data.</text>
</comment>